<evidence type="ECO:0000256" key="5">
    <source>
        <dbReference type="ARBA" id="ARBA00022525"/>
    </source>
</evidence>
<comment type="similarity">
    <text evidence="3">Belongs to the RBT5 family.</text>
</comment>
<dbReference type="Proteomes" id="UP000236290">
    <property type="component" value="Unassembled WGS sequence"/>
</dbReference>
<dbReference type="PROSITE" id="PS52012">
    <property type="entry name" value="CFEM"/>
    <property type="match status" value="1"/>
</dbReference>
<comment type="subcellular location">
    <subcellularLocation>
        <location evidence="1">Cell membrane</location>
        <topology evidence="1">Lipid-anchor</topology>
        <topology evidence="1">GPI-anchor</topology>
    </subcellularLocation>
    <subcellularLocation>
        <location evidence="2">Secreted</location>
    </subcellularLocation>
</comment>
<accession>A0A2K0UP81</accession>
<evidence type="ECO:0000256" key="6">
    <source>
        <dbReference type="ARBA" id="ARBA00022617"/>
    </source>
</evidence>
<keyword evidence="13" id="KW-0325">Glycoprotein</keyword>
<dbReference type="GO" id="GO:0046872">
    <property type="term" value="F:metal ion binding"/>
    <property type="evidence" value="ECO:0007669"/>
    <property type="project" value="UniProtKB-UniRule"/>
</dbReference>
<dbReference type="SMART" id="SM00747">
    <property type="entry name" value="CFEM"/>
    <property type="match status" value="1"/>
</dbReference>
<name>A0A2K0UP81_TRIHA</name>
<keyword evidence="12" id="KW-1015">Disulfide bond</keyword>
<evidence type="ECO:0000256" key="12">
    <source>
        <dbReference type="ARBA" id="ARBA00023157"/>
    </source>
</evidence>
<reference evidence="17 18" key="1">
    <citation type="submission" date="2017-02" db="EMBL/GenBank/DDBJ databases">
        <title>Genomes of Trichoderma spp. with biocontrol activity.</title>
        <authorList>
            <person name="Gardiner D."/>
            <person name="Kazan K."/>
            <person name="Vos C."/>
            <person name="Harvey P."/>
        </authorList>
    </citation>
    <scope>NUCLEOTIDE SEQUENCE [LARGE SCALE GENOMIC DNA]</scope>
    <source>
        <strain evidence="17 18">Tr1</strain>
    </source>
</reference>
<dbReference type="GO" id="GO:0098552">
    <property type="term" value="C:side of membrane"/>
    <property type="evidence" value="ECO:0007669"/>
    <property type="project" value="UniProtKB-KW"/>
</dbReference>
<evidence type="ECO:0000256" key="14">
    <source>
        <dbReference type="ARBA" id="ARBA00023288"/>
    </source>
</evidence>
<keyword evidence="4" id="KW-1003">Cell membrane</keyword>
<dbReference type="EMBL" id="MTYI01000006">
    <property type="protein sequence ID" value="PNP59585.1"/>
    <property type="molecule type" value="Genomic_DNA"/>
</dbReference>
<dbReference type="AlphaFoldDB" id="A0A2K0UP81"/>
<protein>
    <recommendedName>
        <fullName evidence="16">CFEM domain-containing protein</fullName>
    </recommendedName>
</protein>
<dbReference type="PANTHER" id="PTHR37928:SF2">
    <property type="entry name" value="GPI ANCHORED CFEM DOMAIN PROTEIN (AFU_ORTHOLOGUE AFUA_6G10580)"/>
    <property type="match status" value="1"/>
</dbReference>
<evidence type="ECO:0000256" key="11">
    <source>
        <dbReference type="ARBA" id="ARBA00023136"/>
    </source>
</evidence>
<dbReference type="InterPro" id="IPR051735">
    <property type="entry name" value="CFEM_domain"/>
</dbReference>
<proteinExistence type="inferred from homology"/>
<keyword evidence="6 15" id="KW-0349">Heme</keyword>
<dbReference type="GO" id="GO:0005886">
    <property type="term" value="C:plasma membrane"/>
    <property type="evidence" value="ECO:0007669"/>
    <property type="project" value="UniProtKB-SubCell"/>
</dbReference>
<comment type="caution">
    <text evidence="17">The sequence shown here is derived from an EMBL/GenBank/DDBJ whole genome shotgun (WGS) entry which is preliminary data.</text>
</comment>
<dbReference type="PANTHER" id="PTHR37928">
    <property type="entry name" value="CFEM DOMAIN PROTEIN (AFU_ORTHOLOGUE AFUA_6G14090)"/>
    <property type="match status" value="1"/>
</dbReference>
<dbReference type="OrthoDB" id="3767534at2759"/>
<evidence type="ECO:0000259" key="16">
    <source>
        <dbReference type="PROSITE" id="PS52012"/>
    </source>
</evidence>
<keyword evidence="9" id="KW-0732">Signal</keyword>
<keyword evidence="5" id="KW-0964">Secreted</keyword>
<feature type="binding site" description="axial binding residue" evidence="15">
    <location>
        <position position="69"/>
    </location>
    <ligand>
        <name>heme</name>
        <dbReference type="ChEBI" id="CHEBI:30413"/>
    </ligand>
    <ligandPart>
        <name>Fe</name>
        <dbReference type="ChEBI" id="CHEBI:18248"/>
    </ligandPart>
</feature>
<evidence type="ECO:0000256" key="13">
    <source>
        <dbReference type="ARBA" id="ARBA00023180"/>
    </source>
</evidence>
<evidence type="ECO:0000256" key="8">
    <source>
        <dbReference type="ARBA" id="ARBA00022723"/>
    </source>
</evidence>
<dbReference type="Pfam" id="PF05730">
    <property type="entry name" value="CFEM"/>
    <property type="match status" value="1"/>
</dbReference>
<dbReference type="GO" id="GO:0005576">
    <property type="term" value="C:extracellular region"/>
    <property type="evidence" value="ECO:0007669"/>
    <property type="project" value="UniProtKB-SubCell"/>
</dbReference>
<evidence type="ECO:0000256" key="1">
    <source>
        <dbReference type="ARBA" id="ARBA00004609"/>
    </source>
</evidence>
<evidence type="ECO:0000256" key="15">
    <source>
        <dbReference type="PROSITE-ProRule" id="PRU01356"/>
    </source>
</evidence>
<evidence type="ECO:0000256" key="7">
    <source>
        <dbReference type="ARBA" id="ARBA00022622"/>
    </source>
</evidence>
<evidence type="ECO:0000313" key="17">
    <source>
        <dbReference type="EMBL" id="PNP59585.1"/>
    </source>
</evidence>
<feature type="domain" description="CFEM" evidence="16">
    <location>
        <begin position="22"/>
        <end position="112"/>
    </location>
</feature>
<evidence type="ECO:0000256" key="2">
    <source>
        <dbReference type="ARBA" id="ARBA00004613"/>
    </source>
</evidence>
<organism evidence="17 18">
    <name type="scientific">Trichoderma harzianum</name>
    <name type="common">Hypocrea lixii</name>
    <dbReference type="NCBI Taxonomy" id="5544"/>
    <lineage>
        <taxon>Eukaryota</taxon>
        <taxon>Fungi</taxon>
        <taxon>Dikarya</taxon>
        <taxon>Ascomycota</taxon>
        <taxon>Pezizomycotina</taxon>
        <taxon>Sordariomycetes</taxon>
        <taxon>Hypocreomycetidae</taxon>
        <taxon>Hypocreales</taxon>
        <taxon>Hypocreaceae</taxon>
        <taxon>Trichoderma</taxon>
    </lineage>
</organism>
<comment type="caution">
    <text evidence="15">Lacks conserved residue(s) required for the propagation of feature annotation.</text>
</comment>
<gene>
    <name evidence="17" type="ORF">THARTR1_00758</name>
</gene>
<keyword evidence="11" id="KW-0472">Membrane</keyword>
<evidence type="ECO:0000256" key="3">
    <source>
        <dbReference type="ARBA" id="ARBA00010031"/>
    </source>
</evidence>
<evidence type="ECO:0000256" key="10">
    <source>
        <dbReference type="ARBA" id="ARBA00023004"/>
    </source>
</evidence>
<evidence type="ECO:0000256" key="4">
    <source>
        <dbReference type="ARBA" id="ARBA00022475"/>
    </source>
</evidence>
<keyword evidence="8 15" id="KW-0479">Metal-binding</keyword>
<sequence length="112" mass="11506">MLMASELASSAVCFIKDYKVEGFRPMKFTLVLATFAAVVYGQTIDDIPACARTCIENAVLAAGCSSGTDVACACANFTTIQNNSTACVIAACGATVAITQVLPAVQALCANQ</sequence>
<evidence type="ECO:0000313" key="18">
    <source>
        <dbReference type="Proteomes" id="UP000236290"/>
    </source>
</evidence>
<keyword evidence="10 15" id="KW-0408">Iron</keyword>
<evidence type="ECO:0000256" key="9">
    <source>
        <dbReference type="ARBA" id="ARBA00022729"/>
    </source>
</evidence>
<dbReference type="InterPro" id="IPR008427">
    <property type="entry name" value="Extracellular_membr_CFEM_dom"/>
</dbReference>
<keyword evidence="7" id="KW-0336">GPI-anchor</keyword>
<keyword evidence="14" id="KW-0449">Lipoprotein</keyword>